<feature type="compositionally biased region" description="Basic residues" evidence="1">
    <location>
        <begin position="126"/>
        <end position="135"/>
    </location>
</feature>
<reference evidence="2" key="2">
    <citation type="submission" date="2022-01" db="EMBL/GenBank/DDBJ databases">
        <authorList>
            <person name="Yamashiro T."/>
            <person name="Shiraishi A."/>
            <person name="Satake H."/>
            <person name="Nakayama K."/>
        </authorList>
    </citation>
    <scope>NUCLEOTIDE SEQUENCE</scope>
</reference>
<feature type="compositionally biased region" description="Basic and acidic residues" evidence="1">
    <location>
        <begin position="84"/>
        <end position="93"/>
    </location>
</feature>
<keyword evidence="3" id="KW-1185">Reference proteome</keyword>
<evidence type="ECO:0000313" key="3">
    <source>
        <dbReference type="Proteomes" id="UP001151760"/>
    </source>
</evidence>
<feature type="compositionally biased region" description="Acidic residues" evidence="1">
    <location>
        <begin position="45"/>
        <end position="54"/>
    </location>
</feature>
<dbReference type="EMBL" id="BQNB010013858">
    <property type="protein sequence ID" value="GJT21068.1"/>
    <property type="molecule type" value="Genomic_DNA"/>
</dbReference>
<organism evidence="2 3">
    <name type="scientific">Tanacetum coccineum</name>
    <dbReference type="NCBI Taxonomy" id="301880"/>
    <lineage>
        <taxon>Eukaryota</taxon>
        <taxon>Viridiplantae</taxon>
        <taxon>Streptophyta</taxon>
        <taxon>Embryophyta</taxon>
        <taxon>Tracheophyta</taxon>
        <taxon>Spermatophyta</taxon>
        <taxon>Magnoliopsida</taxon>
        <taxon>eudicotyledons</taxon>
        <taxon>Gunneridae</taxon>
        <taxon>Pentapetalae</taxon>
        <taxon>asterids</taxon>
        <taxon>campanulids</taxon>
        <taxon>Asterales</taxon>
        <taxon>Asteraceae</taxon>
        <taxon>Asteroideae</taxon>
        <taxon>Anthemideae</taxon>
        <taxon>Anthemidinae</taxon>
        <taxon>Tanacetum</taxon>
    </lineage>
</organism>
<sequence>MAKVGYDEFRIRSLKASEAVRCLADGKTFIKMQPKRMYKDKNEVETEADQEEKDAETYKEEIEVETEVDKEENAESDQEDEEVETKPEIEGKLHANKSKTVRKMKSTRNLRKRKKVKQTNQLWQVAKKRMQKGKKSAMTDPSNRRSKERLIKKREKLQAYRETRKVAGFNG</sequence>
<dbReference type="Proteomes" id="UP001151760">
    <property type="component" value="Unassembled WGS sequence"/>
</dbReference>
<comment type="caution">
    <text evidence="2">The sequence shown here is derived from an EMBL/GenBank/DDBJ whole genome shotgun (WGS) entry which is preliminary data.</text>
</comment>
<feature type="compositionally biased region" description="Acidic residues" evidence="1">
    <location>
        <begin position="62"/>
        <end position="83"/>
    </location>
</feature>
<evidence type="ECO:0000313" key="2">
    <source>
        <dbReference type="EMBL" id="GJT21068.1"/>
    </source>
</evidence>
<name>A0ABQ5C381_9ASTR</name>
<proteinExistence type="predicted"/>
<protein>
    <submittedName>
        <fullName evidence="2">Uncharacterized protein</fullName>
    </submittedName>
</protein>
<feature type="compositionally biased region" description="Basic residues" evidence="1">
    <location>
        <begin position="94"/>
        <end position="117"/>
    </location>
</feature>
<evidence type="ECO:0000256" key="1">
    <source>
        <dbReference type="SAM" id="MobiDB-lite"/>
    </source>
</evidence>
<gene>
    <name evidence="2" type="ORF">Tco_0891005</name>
</gene>
<feature type="region of interest" description="Disordered" evidence="1">
    <location>
        <begin position="37"/>
        <end position="158"/>
    </location>
</feature>
<reference evidence="2" key="1">
    <citation type="journal article" date="2022" name="Int. J. Mol. Sci.">
        <title>Draft Genome of Tanacetum Coccineum: Genomic Comparison of Closely Related Tanacetum-Family Plants.</title>
        <authorList>
            <person name="Yamashiro T."/>
            <person name="Shiraishi A."/>
            <person name="Nakayama K."/>
            <person name="Satake H."/>
        </authorList>
    </citation>
    <scope>NUCLEOTIDE SEQUENCE</scope>
</reference>
<accession>A0ABQ5C381</accession>